<keyword evidence="2" id="KW-1185">Reference proteome</keyword>
<dbReference type="Proteomes" id="UP000327157">
    <property type="component" value="Chromosome 6"/>
</dbReference>
<dbReference type="EMBL" id="SMOL01000120">
    <property type="protein sequence ID" value="KAB2632638.1"/>
    <property type="molecule type" value="Genomic_DNA"/>
</dbReference>
<name>A0A5N5HYH5_9ROSA</name>
<reference evidence="1 2" key="3">
    <citation type="submission" date="2019-11" db="EMBL/GenBank/DDBJ databases">
        <title>A de novo genome assembly of a pear dwarfing rootstock.</title>
        <authorList>
            <person name="Wang F."/>
            <person name="Wang J."/>
            <person name="Li S."/>
            <person name="Zhang Y."/>
            <person name="Fang M."/>
            <person name="Ma L."/>
            <person name="Zhao Y."/>
            <person name="Jiang S."/>
        </authorList>
    </citation>
    <scope>NUCLEOTIDE SEQUENCE [LARGE SCALE GENOMIC DNA]</scope>
    <source>
        <strain evidence="1">S2</strain>
        <tissue evidence="1">Leaf</tissue>
    </source>
</reference>
<comment type="caution">
    <text evidence="1">The sequence shown here is derived from an EMBL/GenBank/DDBJ whole genome shotgun (WGS) entry which is preliminary data.</text>
</comment>
<reference evidence="2" key="2">
    <citation type="submission" date="2019-10" db="EMBL/GenBank/DDBJ databases">
        <title>A de novo genome assembly of a pear dwarfing rootstock.</title>
        <authorList>
            <person name="Wang F."/>
            <person name="Wang J."/>
            <person name="Li S."/>
            <person name="Zhang Y."/>
            <person name="Fang M."/>
            <person name="Ma L."/>
            <person name="Zhao Y."/>
            <person name="Jiang S."/>
        </authorList>
    </citation>
    <scope>NUCLEOTIDE SEQUENCE [LARGE SCALE GENOMIC DNA]</scope>
</reference>
<proteinExistence type="predicted"/>
<dbReference type="AlphaFoldDB" id="A0A5N5HYH5"/>
<accession>A0A5N5HYH5</accession>
<reference evidence="1 2" key="1">
    <citation type="submission" date="2019-09" db="EMBL/GenBank/DDBJ databases">
        <authorList>
            <person name="Ou C."/>
        </authorList>
    </citation>
    <scope>NUCLEOTIDE SEQUENCE [LARGE SCALE GENOMIC DNA]</scope>
    <source>
        <strain evidence="1">S2</strain>
        <tissue evidence="1">Leaf</tissue>
    </source>
</reference>
<sequence>MVRLDSHEPQEFECVLSSFDLWGFSELCVCPYVFKGRGREMELGTQTEKGTEG</sequence>
<evidence type="ECO:0000313" key="2">
    <source>
        <dbReference type="Proteomes" id="UP000327157"/>
    </source>
</evidence>
<evidence type="ECO:0000313" key="1">
    <source>
        <dbReference type="EMBL" id="KAB2632638.1"/>
    </source>
</evidence>
<gene>
    <name evidence="1" type="ORF">D8674_028885</name>
</gene>
<organism evidence="1 2">
    <name type="scientific">Pyrus ussuriensis x Pyrus communis</name>
    <dbReference type="NCBI Taxonomy" id="2448454"/>
    <lineage>
        <taxon>Eukaryota</taxon>
        <taxon>Viridiplantae</taxon>
        <taxon>Streptophyta</taxon>
        <taxon>Embryophyta</taxon>
        <taxon>Tracheophyta</taxon>
        <taxon>Spermatophyta</taxon>
        <taxon>Magnoliopsida</taxon>
        <taxon>eudicotyledons</taxon>
        <taxon>Gunneridae</taxon>
        <taxon>Pentapetalae</taxon>
        <taxon>rosids</taxon>
        <taxon>fabids</taxon>
        <taxon>Rosales</taxon>
        <taxon>Rosaceae</taxon>
        <taxon>Amygdaloideae</taxon>
        <taxon>Maleae</taxon>
        <taxon>Pyrus</taxon>
    </lineage>
</organism>
<protein>
    <submittedName>
        <fullName evidence="1">S ribonuclease</fullName>
    </submittedName>
</protein>